<dbReference type="GO" id="GO:0005886">
    <property type="term" value="C:plasma membrane"/>
    <property type="evidence" value="ECO:0007669"/>
    <property type="project" value="UniProtKB-SubCell"/>
</dbReference>
<dbReference type="InterPro" id="IPR050980">
    <property type="entry name" value="2C_sensor_his_kinase"/>
</dbReference>
<organism evidence="16 17">
    <name type="scientific">Pseudovibrio denitrificans</name>
    <dbReference type="NCBI Taxonomy" id="258256"/>
    <lineage>
        <taxon>Bacteria</taxon>
        <taxon>Pseudomonadati</taxon>
        <taxon>Pseudomonadota</taxon>
        <taxon>Alphaproteobacteria</taxon>
        <taxon>Hyphomicrobiales</taxon>
        <taxon>Stappiaceae</taxon>
        <taxon>Pseudovibrio</taxon>
    </lineage>
</organism>
<dbReference type="InterPro" id="IPR036097">
    <property type="entry name" value="HisK_dim/P_sf"/>
</dbReference>
<dbReference type="Pfam" id="PF02518">
    <property type="entry name" value="HATPase_c"/>
    <property type="match status" value="1"/>
</dbReference>
<dbReference type="CDD" id="cd00082">
    <property type="entry name" value="HisKA"/>
    <property type="match status" value="1"/>
</dbReference>
<evidence type="ECO:0000256" key="12">
    <source>
        <dbReference type="ARBA" id="ARBA00023136"/>
    </source>
</evidence>
<dbReference type="SMART" id="SM00387">
    <property type="entry name" value="HATPase_c"/>
    <property type="match status" value="1"/>
</dbReference>
<evidence type="ECO:0000256" key="9">
    <source>
        <dbReference type="ARBA" id="ARBA00022777"/>
    </source>
</evidence>
<keyword evidence="7" id="KW-0808">Transferase</keyword>
<keyword evidence="6" id="KW-0597">Phosphoprotein</keyword>
<evidence type="ECO:0000256" key="5">
    <source>
        <dbReference type="ARBA" id="ARBA00022519"/>
    </source>
</evidence>
<feature type="domain" description="Histidine kinase" evidence="15">
    <location>
        <begin position="254"/>
        <end position="477"/>
    </location>
</feature>
<proteinExistence type="predicted"/>
<accession>A0A1I6YIK4</accession>
<dbReference type="SUPFAM" id="SSF55874">
    <property type="entry name" value="ATPase domain of HSP90 chaperone/DNA topoisomerase II/histidine kinase"/>
    <property type="match status" value="1"/>
</dbReference>
<feature type="transmembrane region" description="Helical" evidence="14">
    <location>
        <begin position="181"/>
        <end position="201"/>
    </location>
</feature>
<dbReference type="InterPro" id="IPR003661">
    <property type="entry name" value="HisK_dim/P_dom"/>
</dbReference>
<dbReference type="SMART" id="SM00388">
    <property type="entry name" value="HisKA"/>
    <property type="match status" value="1"/>
</dbReference>
<dbReference type="PRINTS" id="PR00344">
    <property type="entry name" value="BCTRLSENSOR"/>
</dbReference>
<dbReference type="Proteomes" id="UP000183371">
    <property type="component" value="Unassembled WGS sequence"/>
</dbReference>
<feature type="transmembrane region" description="Helical" evidence="14">
    <location>
        <begin position="20"/>
        <end position="41"/>
    </location>
</feature>
<evidence type="ECO:0000256" key="3">
    <source>
        <dbReference type="ARBA" id="ARBA00012438"/>
    </source>
</evidence>
<keyword evidence="5" id="KW-0997">Cell inner membrane</keyword>
<dbReference type="AlphaFoldDB" id="A0A1I6YIK4"/>
<gene>
    <name evidence="16" type="ORF">SAMN05444141_101903</name>
</gene>
<keyword evidence="11" id="KW-0902">Two-component regulatory system</keyword>
<dbReference type="Gene3D" id="3.30.565.10">
    <property type="entry name" value="Histidine kinase-like ATPase, C-terminal domain"/>
    <property type="match status" value="1"/>
</dbReference>
<dbReference type="InterPro" id="IPR003594">
    <property type="entry name" value="HATPase_dom"/>
</dbReference>
<dbReference type="GO" id="GO:0000155">
    <property type="term" value="F:phosphorelay sensor kinase activity"/>
    <property type="evidence" value="ECO:0007669"/>
    <property type="project" value="InterPro"/>
</dbReference>
<evidence type="ECO:0000256" key="14">
    <source>
        <dbReference type="SAM" id="Phobius"/>
    </source>
</evidence>
<dbReference type="CDD" id="cd00075">
    <property type="entry name" value="HATPase"/>
    <property type="match status" value="1"/>
</dbReference>
<evidence type="ECO:0000256" key="8">
    <source>
        <dbReference type="ARBA" id="ARBA00022692"/>
    </source>
</evidence>
<keyword evidence="17" id="KW-1185">Reference proteome</keyword>
<evidence type="ECO:0000256" key="6">
    <source>
        <dbReference type="ARBA" id="ARBA00022553"/>
    </source>
</evidence>
<dbReference type="Gene3D" id="1.10.287.130">
    <property type="match status" value="1"/>
</dbReference>
<dbReference type="SUPFAM" id="SSF47384">
    <property type="entry name" value="Homodimeric domain of signal transducing histidine kinase"/>
    <property type="match status" value="1"/>
</dbReference>
<dbReference type="PANTHER" id="PTHR44936">
    <property type="entry name" value="SENSOR PROTEIN CREC"/>
    <property type="match status" value="1"/>
</dbReference>
<feature type="coiled-coil region" evidence="13">
    <location>
        <begin position="227"/>
        <end position="255"/>
    </location>
</feature>
<evidence type="ECO:0000256" key="1">
    <source>
        <dbReference type="ARBA" id="ARBA00000085"/>
    </source>
</evidence>
<reference evidence="17" key="1">
    <citation type="submission" date="2016-10" db="EMBL/GenBank/DDBJ databases">
        <authorList>
            <person name="Varghese N."/>
            <person name="Submissions S."/>
        </authorList>
    </citation>
    <scope>NUCLEOTIDE SEQUENCE [LARGE SCALE GENOMIC DNA]</scope>
    <source>
        <strain evidence="17">DSM 17465</strain>
    </source>
</reference>
<protein>
    <recommendedName>
        <fullName evidence="3">histidine kinase</fullName>
        <ecNumber evidence="3">2.7.13.3</ecNumber>
    </recommendedName>
</protein>
<sequence length="477" mass="52734">MAVSGLILSILPRSLERRMVVVLITAVLSIFVVLGLTLNAYNNRELALANSFEAGAELSQYVRSSLLGSSAPAPFAGTYLQVVEAGKPALSGDASSLPFIIEEDRLRLAAELVFAGNLPRADLITHDQSNPTYQLDNLGAFAQAVTRQDKAVQLYLTLPDGQGNRLITFPKLWQDRMTEPVLFIIAALCITLVFVLARSLVHYTAAPFRSLAKYERAELKPWDTEEAVALQDTLVREQEARAQLLEEQKRMLASISHDLRTPATRLRLRLEQIESTSLRNRMLHDVEEMTRLIAASLDFLRFNALLEEPQQLSLAALLQSLCDDYMDTGNDVVFVPQRHKMTDQSRNIFGGGGEVELEVEGRAVMNGQPTALRRAFSNLIDNALKYGGAATVEMQNLENDQLLVSISDPGPGIPPHLHEKVFEPFFRNDSVERTRSSSVGLGLSIVKQIINAHGGEISLGETAEGKFCIFVKLPREL</sequence>
<dbReference type="InterPro" id="IPR004358">
    <property type="entry name" value="Sig_transdc_His_kin-like_C"/>
</dbReference>
<keyword evidence="9 16" id="KW-0418">Kinase</keyword>
<evidence type="ECO:0000256" key="13">
    <source>
        <dbReference type="SAM" id="Coils"/>
    </source>
</evidence>
<evidence type="ECO:0000256" key="2">
    <source>
        <dbReference type="ARBA" id="ARBA00004429"/>
    </source>
</evidence>
<evidence type="ECO:0000256" key="7">
    <source>
        <dbReference type="ARBA" id="ARBA00022679"/>
    </source>
</evidence>
<evidence type="ECO:0000256" key="4">
    <source>
        <dbReference type="ARBA" id="ARBA00022475"/>
    </source>
</evidence>
<dbReference type="InterPro" id="IPR036890">
    <property type="entry name" value="HATPase_C_sf"/>
</dbReference>
<comment type="subcellular location">
    <subcellularLocation>
        <location evidence="2">Cell inner membrane</location>
        <topology evidence="2">Multi-pass membrane protein</topology>
    </subcellularLocation>
</comment>
<dbReference type="EC" id="2.7.13.3" evidence="3"/>
<keyword evidence="13" id="KW-0175">Coiled coil</keyword>
<keyword evidence="10 14" id="KW-1133">Transmembrane helix</keyword>
<evidence type="ECO:0000313" key="17">
    <source>
        <dbReference type="Proteomes" id="UP000183371"/>
    </source>
</evidence>
<evidence type="ECO:0000256" key="10">
    <source>
        <dbReference type="ARBA" id="ARBA00022989"/>
    </source>
</evidence>
<dbReference type="PANTHER" id="PTHR44936:SF5">
    <property type="entry name" value="SENSOR HISTIDINE KINASE ENVZ"/>
    <property type="match status" value="1"/>
</dbReference>
<keyword evidence="12 14" id="KW-0472">Membrane</keyword>
<name>A0A1I6YIK4_9HYPH</name>
<dbReference type="PROSITE" id="PS50109">
    <property type="entry name" value="HIS_KIN"/>
    <property type="match status" value="1"/>
</dbReference>
<evidence type="ECO:0000313" key="16">
    <source>
        <dbReference type="EMBL" id="SFT50326.1"/>
    </source>
</evidence>
<keyword evidence="8 14" id="KW-0812">Transmembrane</keyword>
<dbReference type="EMBL" id="FPBD01000001">
    <property type="protein sequence ID" value="SFT50326.1"/>
    <property type="molecule type" value="Genomic_DNA"/>
</dbReference>
<evidence type="ECO:0000256" key="11">
    <source>
        <dbReference type="ARBA" id="ARBA00023012"/>
    </source>
</evidence>
<keyword evidence="4" id="KW-1003">Cell membrane</keyword>
<comment type="catalytic activity">
    <reaction evidence="1">
        <text>ATP + protein L-histidine = ADP + protein N-phospho-L-histidine.</text>
        <dbReference type="EC" id="2.7.13.3"/>
    </reaction>
</comment>
<evidence type="ECO:0000259" key="15">
    <source>
        <dbReference type="PROSITE" id="PS50109"/>
    </source>
</evidence>
<dbReference type="InterPro" id="IPR005467">
    <property type="entry name" value="His_kinase_dom"/>
</dbReference>